<dbReference type="EMBL" id="NHYD01000797">
    <property type="protein sequence ID" value="PPQ93239.1"/>
    <property type="molecule type" value="Genomic_DNA"/>
</dbReference>
<dbReference type="GO" id="GO:0017102">
    <property type="term" value="C:methionyl glutamyl tRNA synthetase complex"/>
    <property type="evidence" value="ECO:0007669"/>
    <property type="project" value="UniProtKB-ARBA"/>
</dbReference>
<keyword evidence="7 13" id="KW-0547">Nucleotide-binding</keyword>
<dbReference type="NCBIfam" id="TIGR00463">
    <property type="entry name" value="gltX_arch"/>
    <property type="match status" value="1"/>
</dbReference>
<dbReference type="Gene3D" id="1.10.1160.10">
    <property type="entry name" value="Glutamyl-trna Synthetase, Domain 2"/>
    <property type="match status" value="1"/>
</dbReference>
<dbReference type="PRINTS" id="PR00987">
    <property type="entry name" value="TRNASYNTHGLU"/>
</dbReference>
<dbReference type="CDD" id="cd00807">
    <property type="entry name" value="GlnRS_core"/>
    <property type="match status" value="1"/>
</dbReference>
<dbReference type="FunFam" id="3.40.50.620:FF:000070">
    <property type="entry name" value="Bifunctional glutamate/proline--tRNA ligase"/>
    <property type="match status" value="1"/>
</dbReference>
<evidence type="ECO:0000256" key="11">
    <source>
        <dbReference type="ARBA" id="ARBA00030865"/>
    </source>
</evidence>
<dbReference type="CDD" id="cd10306">
    <property type="entry name" value="GST_C_GluRS_N"/>
    <property type="match status" value="1"/>
</dbReference>
<evidence type="ECO:0000256" key="8">
    <source>
        <dbReference type="ARBA" id="ARBA00022840"/>
    </source>
</evidence>
<evidence type="ECO:0000313" key="19">
    <source>
        <dbReference type="EMBL" id="PPQ93239.1"/>
    </source>
</evidence>
<evidence type="ECO:0000256" key="2">
    <source>
        <dbReference type="ARBA" id="ARBA00008927"/>
    </source>
</evidence>
<dbReference type="HAMAP" id="MF_02076">
    <property type="entry name" value="Glu_tRNA_synth_type2"/>
    <property type="match status" value="1"/>
</dbReference>
<dbReference type="InterPro" id="IPR050132">
    <property type="entry name" value="Gln/Glu-tRNA_Ligase"/>
</dbReference>
<evidence type="ECO:0000256" key="14">
    <source>
        <dbReference type="SAM" id="MobiDB-lite"/>
    </source>
</evidence>
<dbReference type="SUPFAM" id="SSF47616">
    <property type="entry name" value="GST C-terminal domain-like"/>
    <property type="match status" value="1"/>
</dbReference>
<comment type="catalytic activity">
    <reaction evidence="12">
        <text>tRNA(Glu) + L-glutamate + ATP = L-glutamyl-tRNA(Glu) + AMP + diphosphate</text>
        <dbReference type="Rhea" id="RHEA:23540"/>
        <dbReference type="Rhea" id="RHEA-COMP:9663"/>
        <dbReference type="Rhea" id="RHEA-COMP:9680"/>
        <dbReference type="ChEBI" id="CHEBI:29985"/>
        <dbReference type="ChEBI" id="CHEBI:30616"/>
        <dbReference type="ChEBI" id="CHEBI:33019"/>
        <dbReference type="ChEBI" id="CHEBI:78442"/>
        <dbReference type="ChEBI" id="CHEBI:78520"/>
        <dbReference type="ChEBI" id="CHEBI:456215"/>
        <dbReference type="EC" id="6.1.1.17"/>
    </reaction>
</comment>
<dbReference type="GO" id="GO:0004818">
    <property type="term" value="F:glutamate-tRNA ligase activity"/>
    <property type="evidence" value="ECO:0007669"/>
    <property type="project" value="UniProtKB-EC"/>
</dbReference>
<dbReference type="InterPro" id="IPR020059">
    <property type="entry name" value="Glu/Gln-tRNA-synth_Ib_codon-bd"/>
</dbReference>
<dbReference type="GO" id="GO:0006424">
    <property type="term" value="P:glutamyl-tRNA aminoacylation"/>
    <property type="evidence" value="ECO:0007669"/>
    <property type="project" value="InterPro"/>
</dbReference>
<dbReference type="InterPro" id="IPR049437">
    <property type="entry name" value="tRNA-synt_1c_C2"/>
</dbReference>
<dbReference type="FunFam" id="3.90.800.10:FF:000001">
    <property type="entry name" value="Glutamine--tRNA ligase"/>
    <property type="match status" value="1"/>
</dbReference>
<dbReference type="EC" id="6.1.1.17" evidence="3"/>
<keyword evidence="9 13" id="KW-0648">Protein biosynthesis</keyword>
<evidence type="ECO:0000256" key="9">
    <source>
        <dbReference type="ARBA" id="ARBA00022917"/>
    </source>
</evidence>
<evidence type="ECO:0000256" key="7">
    <source>
        <dbReference type="ARBA" id="ARBA00022741"/>
    </source>
</evidence>
<feature type="domain" description="Glutamyl/glutaminyl-tRNA synthetase class Ib anti-codon binding" evidence="16">
    <location>
        <begin position="496"/>
        <end position="589"/>
    </location>
</feature>
<name>A0A409XR07_PSICY</name>
<evidence type="ECO:0000256" key="5">
    <source>
        <dbReference type="ARBA" id="ARBA00022553"/>
    </source>
</evidence>
<dbReference type="SUPFAM" id="SSF50715">
    <property type="entry name" value="Ribosomal protein L25-like"/>
    <property type="match status" value="1"/>
</dbReference>
<dbReference type="Gene3D" id="1.20.1050.130">
    <property type="match status" value="1"/>
</dbReference>
<keyword evidence="4" id="KW-0963">Cytoplasm</keyword>
<evidence type="ECO:0000256" key="13">
    <source>
        <dbReference type="RuleBase" id="RU363037"/>
    </source>
</evidence>
<protein>
    <recommendedName>
        <fullName evidence="3">glutamate--tRNA ligase</fullName>
        <ecNumber evidence="3">6.1.1.17</ecNumber>
    </recommendedName>
    <alternativeName>
        <fullName evidence="11">Glutamyl-tRNA synthetase</fullName>
    </alternativeName>
</protein>
<dbReference type="SUPFAM" id="SSF52374">
    <property type="entry name" value="Nucleotidylyl transferase"/>
    <property type="match status" value="1"/>
</dbReference>
<evidence type="ECO:0000256" key="4">
    <source>
        <dbReference type="ARBA" id="ARBA00022490"/>
    </source>
</evidence>
<feature type="domain" description="Glutamyl/glutaminyl-tRNA synthetase class Ib catalytic" evidence="15">
    <location>
        <begin position="189"/>
        <end position="493"/>
    </location>
</feature>
<dbReference type="Proteomes" id="UP000283269">
    <property type="component" value="Unassembled WGS sequence"/>
</dbReference>
<feature type="domain" description="tRNA synthetases class I (E and Q) anti-codon binding" evidence="17">
    <location>
        <begin position="602"/>
        <end position="678"/>
    </location>
</feature>
<evidence type="ECO:0000256" key="1">
    <source>
        <dbReference type="ARBA" id="ARBA00004496"/>
    </source>
</evidence>
<organism evidence="19 20">
    <name type="scientific">Psilocybe cyanescens</name>
    <dbReference type="NCBI Taxonomy" id="93625"/>
    <lineage>
        <taxon>Eukaryota</taxon>
        <taxon>Fungi</taxon>
        <taxon>Dikarya</taxon>
        <taxon>Basidiomycota</taxon>
        <taxon>Agaricomycotina</taxon>
        <taxon>Agaricomycetes</taxon>
        <taxon>Agaricomycetidae</taxon>
        <taxon>Agaricales</taxon>
        <taxon>Agaricineae</taxon>
        <taxon>Strophariaceae</taxon>
        <taxon>Psilocybe</taxon>
    </lineage>
</organism>
<dbReference type="Gene3D" id="3.90.800.10">
    <property type="entry name" value="Glutamyl-tRNA Synthetase, Domain 3"/>
    <property type="match status" value="1"/>
</dbReference>
<dbReference type="STRING" id="93625.A0A409XR07"/>
<reference evidence="19 20" key="1">
    <citation type="journal article" date="2018" name="Evol. Lett.">
        <title>Horizontal gene cluster transfer increased hallucinogenic mushroom diversity.</title>
        <authorList>
            <person name="Reynolds H.T."/>
            <person name="Vijayakumar V."/>
            <person name="Gluck-Thaler E."/>
            <person name="Korotkin H.B."/>
            <person name="Matheny P.B."/>
            <person name="Slot J.C."/>
        </authorList>
    </citation>
    <scope>NUCLEOTIDE SEQUENCE [LARGE SCALE GENOMIC DNA]</scope>
    <source>
        <strain evidence="19 20">2631</strain>
    </source>
</reference>
<dbReference type="InterPro" id="IPR053836">
    <property type="entry name" value="Arc1-like_N"/>
</dbReference>
<dbReference type="InterPro" id="IPR020056">
    <property type="entry name" value="Rbsml_bL25/Gln-tRNA_synth_N"/>
</dbReference>
<dbReference type="InterPro" id="IPR014729">
    <property type="entry name" value="Rossmann-like_a/b/a_fold"/>
</dbReference>
<dbReference type="InterPro" id="IPR020061">
    <property type="entry name" value="Glu_tRNA_lig_a-bdl"/>
</dbReference>
<dbReference type="FunFam" id="1.10.1160.10:FF:000001">
    <property type="entry name" value="Glutamine--tRNA ligase"/>
    <property type="match status" value="1"/>
</dbReference>
<keyword evidence="10 13" id="KW-0030">Aminoacyl-tRNA synthetase</keyword>
<dbReference type="InterPro" id="IPR020058">
    <property type="entry name" value="Glu/Gln-tRNA-synth_Ib_cat-dom"/>
</dbReference>
<dbReference type="AlphaFoldDB" id="A0A409XR07"/>
<feature type="region of interest" description="Disordered" evidence="14">
    <location>
        <begin position="699"/>
        <end position="723"/>
    </location>
</feature>
<dbReference type="GO" id="GO:0010494">
    <property type="term" value="C:cytoplasmic stress granule"/>
    <property type="evidence" value="ECO:0007669"/>
    <property type="project" value="UniProtKB-ARBA"/>
</dbReference>
<dbReference type="InterPro" id="IPR004526">
    <property type="entry name" value="Glu-tRNA-synth_arc/euk"/>
</dbReference>
<dbReference type="InterPro" id="IPR000924">
    <property type="entry name" value="Glu/Gln-tRNA-synth"/>
</dbReference>
<gene>
    <name evidence="19" type="ORF">CVT25_015237</name>
</gene>
<keyword evidence="6 13" id="KW-0436">Ligase</keyword>
<dbReference type="InParanoid" id="A0A409XR07"/>
<feature type="domain" description="Nuclear-export cofactor Arc1-like N-terminal" evidence="18">
    <location>
        <begin position="76"/>
        <end position="150"/>
    </location>
</feature>
<dbReference type="GO" id="GO:0005524">
    <property type="term" value="F:ATP binding"/>
    <property type="evidence" value="ECO:0007669"/>
    <property type="project" value="UniProtKB-KW"/>
</dbReference>
<dbReference type="Pfam" id="PF03950">
    <property type="entry name" value="tRNA-synt_1c_C"/>
    <property type="match status" value="1"/>
</dbReference>
<evidence type="ECO:0000259" key="16">
    <source>
        <dbReference type="Pfam" id="PF03950"/>
    </source>
</evidence>
<accession>A0A409XR07</accession>
<dbReference type="Pfam" id="PF00749">
    <property type="entry name" value="tRNA-synt_1c"/>
    <property type="match status" value="1"/>
</dbReference>
<comment type="similarity">
    <text evidence="2">Belongs to the class-I aminoacyl-tRNA synthetase family. Glutamate--tRNA ligase type 2 subfamily.</text>
</comment>
<dbReference type="PANTHER" id="PTHR43097:SF5">
    <property type="entry name" value="GLUTAMATE--TRNA LIGASE"/>
    <property type="match status" value="1"/>
</dbReference>
<dbReference type="InterPro" id="IPR001412">
    <property type="entry name" value="aa-tRNA-synth_I_CS"/>
</dbReference>
<dbReference type="InterPro" id="IPR036282">
    <property type="entry name" value="Glutathione-S-Trfase_C_sf"/>
</dbReference>
<keyword evidence="5" id="KW-0597">Phosphoprotein</keyword>
<comment type="caution">
    <text evidence="19">The sequence shown here is derived from an EMBL/GenBank/DDBJ whole genome shotgun (WGS) entry which is preliminary data.</text>
</comment>
<evidence type="ECO:0000259" key="18">
    <source>
        <dbReference type="Pfam" id="PF21972"/>
    </source>
</evidence>
<proteinExistence type="inferred from homology"/>
<evidence type="ECO:0000313" key="20">
    <source>
        <dbReference type="Proteomes" id="UP000283269"/>
    </source>
</evidence>
<dbReference type="Gene3D" id="3.40.50.620">
    <property type="entry name" value="HUPs"/>
    <property type="match status" value="1"/>
</dbReference>
<dbReference type="GO" id="GO:0005829">
    <property type="term" value="C:cytosol"/>
    <property type="evidence" value="ECO:0007669"/>
    <property type="project" value="TreeGrafter"/>
</dbReference>
<keyword evidence="8 13" id="KW-0067">ATP-binding</keyword>
<dbReference type="Gene3D" id="2.40.240.10">
    <property type="entry name" value="Ribosomal Protein L25, Chain P"/>
    <property type="match status" value="1"/>
</dbReference>
<dbReference type="Pfam" id="PF20974">
    <property type="entry name" value="tRNA-synt_1c_C2"/>
    <property type="match status" value="1"/>
</dbReference>
<dbReference type="PROSITE" id="PS00178">
    <property type="entry name" value="AA_TRNA_LIGASE_I"/>
    <property type="match status" value="1"/>
</dbReference>
<feature type="compositionally biased region" description="Low complexity" evidence="14">
    <location>
        <begin position="699"/>
        <end position="713"/>
    </location>
</feature>
<comment type="subcellular location">
    <subcellularLocation>
        <location evidence="1">Cytoplasm</location>
    </subcellularLocation>
</comment>
<evidence type="ECO:0000256" key="10">
    <source>
        <dbReference type="ARBA" id="ARBA00023146"/>
    </source>
</evidence>
<evidence type="ECO:0000259" key="17">
    <source>
        <dbReference type="Pfam" id="PF20974"/>
    </source>
</evidence>
<dbReference type="Pfam" id="PF21972">
    <property type="entry name" value="Arc1p_N_like"/>
    <property type="match status" value="1"/>
</dbReference>
<keyword evidence="20" id="KW-1185">Reference proteome</keyword>
<dbReference type="OrthoDB" id="10250478at2759"/>
<evidence type="ECO:0000259" key="15">
    <source>
        <dbReference type="Pfam" id="PF00749"/>
    </source>
</evidence>
<dbReference type="FunCoup" id="A0A409XR07">
    <property type="interactions" value="232"/>
</dbReference>
<dbReference type="InterPro" id="IPR011035">
    <property type="entry name" value="Ribosomal_bL25/Gln-tRNA_synth"/>
</dbReference>
<sequence length="754" mass="84461">MAFILTVPTKQSPFPYAATAIAAYSGKAEINFDDSASAVSLVVGDSTINEEDAIVQYIAKEAGLAGDSAKAPTFFALAKNLQTLAVFPEIIAALNSLDDHLAFRTFLVGHEPSAADWIVWGSVKGNIKILGLLKNNQHVHLLRWFSYLESLKSTQTLLANLTDAKANKARSNKTAAGFALGLEDAIDGQVVTRFPPEPSGYLHIGHAKAAMLNQYFAKMYHGKLIIRFDDTNPSKERSEFEETILEDLQLLDIHGDVVTHTSDHFETLYNFALKLIKDGTAYADDTEQLQMREERFNGIASKHREDSVEENLKRFEEMKAGTTEGQRWCIRAKISVDNPNKAMRDPVIYRCNVLPHHRTGDKWKVYPTYDFACPIVDSIEGVTHALRTNEYRDRNPQYFWMINAAGVRKVNIWDFSRLNFIYTLLSKRKLHWFVDQKLVGGWDDPRFPTVRGIRRRGMTVEALTQFMLAQGPSQAAVSMEWDSIWTTNKKIIDPVAPRFWAIAKENAVPVIIKGGPSSSEVKLVPKHKKNSDVGEKKTVYSSSILIEQEDARSFDYEANEEVTLMDWGNAIVRSKEADASGVITSITMDLNLEGDFRKTKKKITWLAQPTADHPLPSVALVDFDYLITKKKLEENDNVADFVTPVSEFKEFAYADANVLELTKGDIIQFERKGYYIYDHEVNGERTFFKIPDGRSAGIASKAGPPAAAPAASSKKAEPISQPPSSMYSLEKIYGNDISADSASQMYKMDSIYKV</sequence>
<evidence type="ECO:0000256" key="3">
    <source>
        <dbReference type="ARBA" id="ARBA00012835"/>
    </source>
</evidence>
<evidence type="ECO:0000256" key="12">
    <source>
        <dbReference type="ARBA" id="ARBA00048351"/>
    </source>
</evidence>
<dbReference type="FunFam" id="2.40.240.10:FF:000004">
    <property type="entry name" value="Glutamyl-tRNA synthetase, cytoplasmic"/>
    <property type="match status" value="1"/>
</dbReference>
<dbReference type="PANTHER" id="PTHR43097">
    <property type="entry name" value="GLUTAMINE-TRNA LIGASE"/>
    <property type="match status" value="1"/>
</dbReference>
<evidence type="ECO:0000256" key="6">
    <source>
        <dbReference type="ARBA" id="ARBA00022598"/>
    </source>
</evidence>